<dbReference type="Pfam" id="PF01266">
    <property type="entry name" value="DAO"/>
    <property type="match status" value="1"/>
</dbReference>
<protein>
    <submittedName>
        <fullName evidence="6">FAD dependent oxidoreductase</fullName>
    </submittedName>
</protein>
<dbReference type="InterPro" id="IPR036188">
    <property type="entry name" value="FAD/NAD-bd_sf"/>
</dbReference>
<name>G2PS48_ALLRU</name>
<evidence type="ECO:0000256" key="2">
    <source>
        <dbReference type="ARBA" id="ARBA00009410"/>
    </source>
</evidence>
<dbReference type="Gene3D" id="3.30.9.10">
    <property type="entry name" value="D-Amino Acid Oxidase, subunit A, domain 2"/>
    <property type="match status" value="1"/>
</dbReference>
<reference evidence="6 7" key="2">
    <citation type="journal article" date="2012" name="Stand. Genomic Sci.">
        <title>Complete genome sequence of the facultatively anaerobic, appendaged bacterium Muricauda ruestringensis type strain (B1(T)).</title>
        <authorList>
            <person name="Huntemann M."/>
            <person name="Teshima H."/>
            <person name="Lapidus A."/>
            <person name="Nolan M."/>
            <person name="Lucas S."/>
            <person name="Hammon N."/>
            <person name="Deshpande S."/>
            <person name="Cheng J.F."/>
            <person name="Tapia R."/>
            <person name="Goodwin L.A."/>
            <person name="Pitluck S."/>
            <person name="Liolios K."/>
            <person name="Pagani I."/>
            <person name="Ivanova N."/>
            <person name="Mavromatis K."/>
            <person name="Mikhailova N."/>
            <person name="Pati A."/>
            <person name="Chen A."/>
            <person name="Palaniappan K."/>
            <person name="Land M."/>
            <person name="Hauser L."/>
            <person name="Pan C."/>
            <person name="Brambilla E.M."/>
            <person name="Rohde M."/>
            <person name="Spring S."/>
            <person name="Goker M."/>
            <person name="Detter J.C."/>
            <person name="Bristow J."/>
            <person name="Eisen J.A."/>
            <person name="Markowitz V."/>
            <person name="Hugenholtz P."/>
            <person name="Kyrpides N.C."/>
            <person name="Klenk H.P."/>
            <person name="Woyke T."/>
        </authorList>
    </citation>
    <scope>NUCLEOTIDE SEQUENCE [LARGE SCALE GENOMIC DNA]</scope>
    <source>
        <strain evidence="7">DSM 13258 / LMG 19739 / B1</strain>
    </source>
</reference>
<dbReference type="InterPro" id="IPR006076">
    <property type="entry name" value="FAD-dep_OxRdtase"/>
</dbReference>
<dbReference type="SUPFAM" id="SSF51905">
    <property type="entry name" value="FAD/NAD(P)-binding domain"/>
    <property type="match status" value="1"/>
</dbReference>
<evidence type="ECO:0000313" key="6">
    <source>
        <dbReference type="EMBL" id="AEM69638.1"/>
    </source>
</evidence>
<evidence type="ECO:0000256" key="3">
    <source>
        <dbReference type="ARBA" id="ARBA00022630"/>
    </source>
</evidence>
<dbReference type="OrthoDB" id="9799943at2"/>
<comment type="cofactor">
    <cofactor evidence="1">
        <name>FAD</name>
        <dbReference type="ChEBI" id="CHEBI:57692"/>
    </cofactor>
</comment>
<keyword evidence="3" id="KW-0285">Flavoprotein</keyword>
<reference evidence="7" key="1">
    <citation type="submission" date="2011-08" db="EMBL/GenBank/DDBJ databases">
        <title>The complete genome of Muricauda ruestringensis DSM 13258.</title>
        <authorList>
            <person name="Lucas S."/>
            <person name="Han J."/>
            <person name="Lapidus A."/>
            <person name="Bruce D."/>
            <person name="Goodwin L."/>
            <person name="Pitluck S."/>
            <person name="Peters L."/>
            <person name="Kyrpides N."/>
            <person name="Mavromatis K."/>
            <person name="Ivanova N."/>
            <person name="Ovchinnikova G."/>
            <person name="Teshima H."/>
            <person name="Detter J.C."/>
            <person name="Tapia R."/>
            <person name="Han C."/>
            <person name="Land M."/>
            <person name="Hauser L."/>
            <person name="Markowitz V."/>
            <person name="Cheng J.-F."/>
            <person name="Hugenholtz P."/>
            <person name="Woyke T."/>
            <person name="Wu D."/>
            <person name="Spring S."/>
            <person name="Schroeder M."/>
            <person name="Brambilla E."/>
            <person name="Klenk H.-P."/>
            <person name="Eisen J.A."/>
        </authorList>
    </citation>
    <scope>NUCLEOTIDE SEQUENCE [LARGE SCALE GENOMIC DNA]</scope>
    <source>
        <strain evidence="7">DSM 13258 / LMG 19739 / B1</strain>
    </source>
</reference>
<dbReference type="KEGG" id="mrs:Murru_0588"/>
<dbReference type="PANTHER" id="PTHR13847">
    <property type="entry name" value="SARCOSINE DEHYDROGENASE-RELATED"/>
    <property type="match status" value="1"/>
</dbReference>
<dbReference type="HOGENOM" id="CLU_060691_0_0_10"/>
<comment type="similarity">
    <text evidence="2">Belongs to the DadA oxidoreductase family.</text>
</comment>
<keyword evidence="7" id="KW-1185">Reference proteome</keyword>
<dbReference type="eggNOG" id="COG0665">
    <property type="taxonomic scope" value="Bacteria"/>
</dbReference>
<dbReference type="RefSeq" id="WP_014031921.1">
    <property type="nucleotide sequence ID" value="NC_015945.1"/>
</dbReference>
<dbReference type="AlphaFoldDB" id="G2PS48"/>
<dbReference type="GO" id="GO:0016491">
    <property type="term" value="F:oxidoreductase activity"/>
    <property type="evidence" value="ECO:0007669"/>
    <property type="project" value="UniProtKB-KW"/>
</dbReference>
<evidence type="ECO:0000259" key="5">
    <source>
        <dbReference type="Pfam" id="PF01266"/>
    </source>
</evidence>
<dbReference type="PANTHER" id="PTHR13847:SF286">
    <property type="entry name" value="D-AMINO ACID DEHYDROGENASE"/>
    <property type="match status" value="1"/>
</dbReference>
<dbReference type="Gene3D" id="3.50.50.60">
    <property type="entry name" value="FAD/NAD(P)-binding domain"/>
    <property type="match status" value="1"/>
</dbReference>
<gene>
    <name evidence="6" type="ordered locus">Murru_0588</name>
</gene>
<sequence length="390" mass="43877">MDNKYDAVIVGGGVLGTFHAYHALELGLKVCLVEKDAYPKGATTQNFGQVVPSGMNTKWQQFGRESLRIYKGIQSRFDISIRQNGTVYLASNEEEEQLLVELGAINSSNGYESQLLTRHQCLEKYSGLRTDYVTAGLFFPEEVTVEPRTMIHRLQKYLVTQRGLDIKFDFPVISCESTGENVTVQSTKDEEVFGSKVVICNGSDFKNLYPAMFSSSELEVSKLQMMQTKPQGNFKLRGSILTGWSIRRYEAFHECPSYSQIKENEPKGSPQKKWGVHILFKQAADGSVILGDSHQYADAGKIEDLGYDLDMDIDNFMIEEAKKVIDLPTYQIQKRWYGIYSQCKNSDLFQKTIDDNIHIVTGIGGKGMTGSAGFSKKHIATIFNKQKINL</sequence>
<dbReference type="Proteomes" id="UP000008908">
    <property type="component" value="Chromosome"/>
</dbReference>
<proteinExistence type="inferred from homology"/>
<dbReference type="InterPro" id="IPR017741">
    <property type="entry name" value="FAD-dependent_OxRdtase_HpnW"/>
</dbReference>
<dbReference type="GO" id="GO:0005737">
    <property type="term" value="C:cytoplasm"/>
    <property type="evidence" value="ECO:0007669"/>
    <property type="project" value="TreeGrafter"/>
</dbReference>
<evidence type="ECO:0000256" key="4">
    <source>
        <dbReference type="ARBA" id="ARBA00023002"/>
    </source>
</evidence>
<organism evidence="6 7">
    <name type="scientific">Allomuricauda ruestringensis (strain DSM 13258 / CIP 107369 / LMG 19739 / B1)</name>
    <name type="common">Muricauda ruestringensis</name>
    <dbReference type="NCBI Taxonomy" id="886377"/>
    <lineage>
        <taxon>Bacteria</taxon>
        <taxon>Pseudomonadati</taxon>
        <taxon>Bacteroidota</taxon>
        <taxon>Flavobacteriia</taxon>
        <taxon>Flavobacteriales</taxon>
        <taxon>Flavobacteriaceae</taxon>
        <taxon>Flagellimonas</taxon>
    </lineage>
</organism>
<evidence type="ECO:0000313" key="7">
    <source>
        <dbReference type="Proteomes" id="UP000008908"/>
    </source>
</evidence>
<keyword evidence="4" id="KW-0560">Oxidoreductase</keyword>
<dbReference type="STRING" id="886377.Murru_0588"/>
<dbReference type="NCBIfam" id="TIGR03364">
    <property type="entry name" value="HpnW_proposed"/>
    <property type="match status" value="1"/>
</dbReference>
<feature type="domain" description="FAD dependent oxidoreductase" evidence="5">
    <location>
        <begin position="6"/>
        <end position="376"/>
    </location>
</feature>
<evidence type="ECO:0000256" key="1">
    <source>
        <dbReference type="ARBA" id="ARBA00001974"/>
    </source>
</evidence>
<accession>G2PS48</accession>
<dbReference type="EMBL" id="CP002999">
    <property type="protein sequence ID" value="AEM69638.1"/>
    <property type="molecule type" value="Genomic_DNA"/>
</dbReference>